<gene>
    <name evidence="2" type="ORF">FNJ87_10425</name>
</gene>
<keyword evidence="3" id="KW-1185">Reference proteome</keyword>
<sequence length="35" mass="3758">FNTVESVDLTSLEAGIYLIAITGTNTNYVAKIIVN</sequence>
<organism evidence="2 3">
    <name type="scientific">Nonlabens mediterrranea</name>
    <dbReference type="NCBI Taxonomy" id="1419947"/>
    <lineage>
        <taxon>Bacteria</taxon>
        <taxon>Pseudomonadati</taxon>
        <taxon>Bacteroidota</taxon>
        <taxon>Flavobacteriia</taxon>
        <taxon>Flavobacteriales</taxon>
        <taxon>Flavobacteriaceae</taxon>
        <taxon>Nonlabens</taxon>
    </lineage>
</organism>
<keyword evidence="1" id="KW-0732">Signal</keyword>
<feature type="non-terminal residue" evidence="2">
    <location>
        <position position="1"/>
    </location>
</feature>
<accession>A0ABS0A5W8</accession>
<comment type="caution">
    <text evidence="2">The sequence shown here is derived from an EMBL/GenBank/DDBJ whole genome shotgun (WGS) entry which is preliminary data.</text>
</comment>
<proteinExistence type="predicted"/>
<name>A0ABS0A5W8_9FLAO</name>
<reference evidence="2 3" key="1">
    <citation type="submission" date="2020-11" db="EMBL/GenBank/DDBJ databases">
        <title>P. mediterranea TC4 genome.</title>
        <authorList>
            <person name="Molmeret M."/>
        </authorList>
    </citation>
    <scope>NUCLEOTIDE SEQUENCE [LARGE SCALE GENOMIC DNA]</scope>
    <source>
        <strain evidence="2 3">TC4</strain>
    </source>
</reference>
<dbReference type="NCBIfam" id="TIGR04183">
    <property type="entry name" value="Por_Secre_tail"/>
    <property type="match status" value="1"/>
</dbReference>
<dbReference type="InterPro" id="IPR026444">
    <property type="entry name" value="Secre_tail"/>
</dbReference>
<evidence type="ECO:0000313" key="2">
    <source>
        <dbReference type="EMBL" id="MBF4984730.1"/>
    </source>
</evidence>
<dbReference type="EMBL" id="JADKYU010000532">
    <property type="protein sequence ID" value="MBF4984730.1"/>
    <property type="molecule type" value="Genomic_DNA"/>
</dbReference>
<evidence type="ECO:0000256" key="1">
    <source>
        <dbReference type="ARBA" id="ARBA00022729"/>
    </source>
</evidence>
<evidence type="ECO:0000313" key="3">
    <source>
        <dbReference type="Proteomes" id="UP001194729"/>
    </source>
</evidence>
<protein>
    <submittedName>
        <fullName evidence="2">T9SS type A sorting domain-containing protein</fullName>
    </submittedName>
</protein>
<dbReference type="Proteomes" id="UP001194729">
    <property type="component" value="Unassembled WGS sequence"/>
</dbReference>